<dbReference type="AlphaFoldDB" id="A0A1I9GA67"/>
<dbReference type="EMBL" id="LN860199">
    <property type="protein sequence ID" value="CDQ07455.1"/>
    <property type="molecule type" value="Genomic_DNA"/>
</dbReference>
<evidence type="ECO:0000256" key="1">
    <source>
        <dbReference type="SAM" id="MobiDB-lite"/>
    </source>
</evidence>
<gene>
    <name evidence="2" type="primary">Bm11740</name>
    <name evidence="2" type="ORF">BM_Bm11740</name>
</gene>
<feature type="compositionally biased region" description="Basic residues" evidence="1">
    <location>
        <begin position="1"/>
        <end position="12"/>
    </location>
</feature>
<feature type="region of interest" description="Disordered" evidence="1">
    <location>
        <begin position="1"/>
        <end position="29"/>
    </location>
</feature>
<feature type="region of interest" description="Disordered" evidence="1">
    <location>
        <begin position="165"/>
        <end position="188"/>
    </location>
</feature>
<organism evidence="2">
    <name type="scientific">Brugia malayi</name>
    <name type="common">Filarial nematode worm</name>
    <dbReference type="NCBI Taxonomy" id="6279"/>
    <lineage>
        <taxon>Eukaryota</taxon>
        <taxon>Metazoa</taxon>
        <taxon>Ecdysozoa</taxon>
        <taxon>Nematoda</taxon>
        <taxon>Chromadorea</taxon>
        <taxon>Rhabditida</taxon>
        <taxon>Spirurina</taxon>
        <taxon>Spiruromorpha</taxon>
        <taxon>Filarioidea</taxon>
        <taxon>Onchocercidae</taxon>
        <taxon>Brugia</taxon>
    </lineage>
</organism>
<protein>
    <submittedName>
        <fullName evidence="2">Bm11740</fullName>
    </submittedName>
</protein>
<reference evidence="2" key="2">
    <citation type="submission" date="2012-12" db="EMBL/GenBank/DDBJ databases">
        <authorList>
            <consortium name="WormBase Consortium"/>
            <person name="Ghedin E."/>
            <person name="Paulini M."/>
        </authorList>
    </citation>
    <scope>NUCLEOTIDE SEQUENCE</scope>
    <source>
        <strain evidence="2">FR3</strain>
    </source>
</reference>
<evidence type="ECO:0000313" key="2">
    <source>
        <dbReference type="EMBL" id="CDQ07455.1"/>
    </source>
</evidence>
<name>A0A1I9GA67_BRUMA</name>
<reference evidence="2" key="1">
    <citation type="journal article" date="2007" name="Science">
        <title>Draft genome of the filarial nematode parasite Brugia malayi.</title>
        <authorList>
            <person name="Ghedin E."/>
            <person name="Wang S."/>
            <person name="Spiro D."/>
            <person name="Caler E."/>
            <person name="Zhao Q."/>
            <person name="Crabtree J."/>
            <person name="Allen J.E."/>
            <person name="Delcher A.L."/>
            <person name="Guiliano D.B."/>
            <person name="Miranda-Saavedra D."/>
            <person name="Angiuoli S.V."/>
            <person name="Creasy T."/>
            <person name="Amedeo P."/>
            <person name="Haas B."/>
            <person name="El-Sayed N.M."/>
            <person name="Wortman J.R."/>
            <person name="Feldblyum T."/>
            <person name="Tallon L."/>
            <person name="Schatz M."/>
            <person name="Shumway M."/>
            <person name="Koo H."/>
            <person name="Salzberg S.L."/>
            <person name="Schobel S."/>
            <person name="Pertea M."/>
            <person name="Pop M."/>
            <person name="White O."/>
            <person name="Barton G.J."/>
            <person name="Carlow C.K."/>
            <person name="Crawford M.J."/>
            <person name="Daub J."/>
            <person name="Dimmic M.W."/>
            <person name="Estes C.F."/>
            <person name="Foster J.M."/>
            <person name="Ganatra M."/>
            <person name="Gregory W.F."/>
            <person name="Johnson N.M."/>
            <person name="Jin J."/>
            <person name="Komuniecki R."/>
            <person name="Korf I."/>
            <person name="Kumar S."/>
            <person name="Laney S."/>
            <person name="Li B.W."/>
            <person name="Li W."/>
            <person name="Lindblom T.H."/>
            <person name="Lustigman S."/>
            <person name="Ma D."/>
            <person name="Maina C.V."/>
            <person name="Martin D.M."/>
            <person name="McCarter J.P."/>
            <person name="McReynolds L."/>
            <person name="Mitreva M."/>
            <person name="Nutman T.B."/>
            <person name="Parkinson J."/>
            <person name="Peregrin-Alvarez J.M."/>
            <person name="Poole C."/>
            <person name="Ren Q."/>
            <person name="Saunders L."/>
            <person name="Sluder A.E."/>
            <person name="Smith K."/>
            <person name="Stanke M."/>
            <person name="Unnasch T.R."/>
            <person name="Ware J."/>
            <person name="Wei A.D."/>
            <person name="Weil G."/>
            <person name="Williams D.J."/>
            <person name="Zhang Y."/>
            <person name="Williams S.A."/>
            <person name="Fraser-Liggett C."/>
            <person name="Slatko B."/>
            <person name="Blaxter M.L."/>
            <person name="Scott A.L."/>
        </authorList>
    </citation>
    <scope>NUCLEOTIDE SEQUENCE</scope>
    <source>
        <strain evidence="2">FR3</strain>
    </source>
</reference>
<accession>A0A1I9GA67</accession>
<proteinExistence type="predicted"/>
<sequence>MGRGRGGRKAQGRRTPPGPGGQWRRRGRLWEPASRGAVAAVMARLLLQRSRLRPGEAKALPPPGSGFCLHLPGAASASGSASVPRAVPPPPACRLLPRLHLWAPPPPPAAVQWAKWCWAWHRGWEVRRREGWVRRWRSRQSTGVGHSGAAEPGWLWACVREPQDGGRGAMATASHPGTGGLDRSGEPARVLPRASVEAAGTWDCEISLPLPPKCFG</sequence>